<evidence type="ECO:0000256" key="1">
    <source>
        <dbReference type="ARBA" id="ARBA00000077"/>
    </source>
</evidence>
<dbReference type="Gene3D" id="1.10.10.460">
    <property type="entry name" value="Ribonuclease hii. Domain 2"/>
    <property type="match status" value="1"/>
</dbReference>
<dbReference type="GO" id="GO:0006298">
    <property type="term" value="P:mismatch repair"/>
    <property type="evidence" value="ECO:0007669"/>
    <property type="project" value="TreeGrafter"/>
</dbReference>
<keyword evidence="8 10" id="KW-0255">Endonuclease</keyword>
<evidence type="ECO:0000256" key="2">
    <source>
        <dbReference type="ARBA" id="ARBA00001946"/>
    </source>
</evidence>
<dbReference type="Gene3D" id="3.30.420.10">
    <property type="entry name" value="Ribonuclease H-like superfamily/Ribonuclease H"/>
    <property type="match status" value="1"/>
</dbReference>
<dbReference type="PROSITE" id="PS51975">
    <property type="entry name" value="RNASE_H_2"/>
    <property type="match status" value="1"/>
</dbReference>
<feature type="binding site" evidence="10">
    <location>
        <position position="9"/>
    </location>
    <ligand>
        <name>a divalent metal cation</name>
        <dbReference type="ChEBI" id="CHEBI:60240"/>
    </ligand>
</feature>
<comment type="catalytic activity">
    <reaction evidence="1 10 11">
        <text>Endonucleolytic cleavage to 5'-phosphomonoester.</text>
        <dbReference type="EC" id="3.1.26.4"/>
    </reaction>
</comment>
<proteinExistence type="inferred from homology"/>
<dbReference type="GO" id="GO:0046872">
    <property type="term" value="F:metal ion binding"/>
    <property type="evidence" value="ECO:0007669"/>
    <property type="project" value="UniProtKB-KW"/>
</dbReference>
<evidence type="ECO:0000256" key="5">
    <source>
        <dbReference type="ARBA" id="ARBA00022490"/>
    </source>
</evidence>
<evidence type="ECO:0000256" key="11">
    <source>
        <dbReference type="RuleBase" id="RU003515"/>
    </source>
</evidence>
<dbReference type="EMBL" id="KP211856">
    <property type="protein sequence ID" value="ANV79854.1"/>
    <property type="molecule type" value="Genomic_DNA"/>
</dbReference>
<feature type="domain" description="RNase H type-2" evidence="12">
    <location>
        <begin position="3"/>
        <end position="223"/>
    </location>
</feature>
<dbReference type="GO" id="GO:0004523">
    <property type="term" value="F:RNA-DNA hybrid ribonuclease activity"/>
    <property type="evidence" value="ECO:0007669"/>
    <property type="project" value="UniProtKB-UniRule"/>
</dbReference>
<dbReference type="NCBIfam" id="TIGR00729">
    <property type="entry name" value="ribonuclease HII"/>
    <property type="match status" value="1"/>
</dbReference>
<comment type="cofactor">
    <cofactor evidence="2">
        <name>Mg(2+)</name>
        <dbReference type="ChEBI" id="CHEBI:18420"/>
    </cofactor>
</comment>
<evidence type="ECO:0000256" key="10">
    <source>
        <dbReference type="PROSITE-ProRule" id="PRU01319"/>
    </source>
</evidence>
<sequence>MNSTIIGVDEAGRGPVIGPLVVSAVKIPNMDIKILEEIGVKDSKKINKVKRMKIFQSIINNCKKRKWKISRIICSASEIDREMRKSNLNQLEVKLFANAIEEIGFSKKIIHINVDACDVDEMRFGKNIKKVLGNRWNQTEIISKHKMDEIDLVTAAASIIAKVTRDSEIEKLNDSTDFEIGSGYPSDLITRNAVKKMIVDKYPHSELRWSWKTVKEEWVQTHNKPVPIRDELGKSIGQKSLDEWTK</sequence>
<comment type="cofactor">
    <cofactor evidence="10">
        <name>Mn(2+)</name>
        <dbReference type="ChEBI" id="CHEBI:29035"/>
    </cofactor>
    <cofactor evidence="10">
        <name>Mg(2+)</name>
        <dbReference type="ChEBI" id="CHEBI:18420"/>
    </cofactor>
    <text evidence="10">Manganese or magnesium. Binds 1 divalent metal ion per monomer in the absence of substrate. May bind a second metal ion after substrate binding.</text>
</comment>
<dbReference type="PANTHER" id="PTHR10954">
    <property type="entry name" value="RIBONUCLEASE H2 SUBUNIT A"/>
    <property type="match status" value="1"/>
</dbReference>
<evidence type="ECO:0000256" key="8">
    <source>
        <dbReference type="ARBA" id="ARBA00022759"/>
    </source>
</evidence>
<dbReference type="EC" id="3.1.26.4" evidence="11"/>
<evidence type="ECO:0000256" key="7">
    <source>
        <dbReference type="ARBA" id="ARBA00022723"/>
    </source>
</evidence>
<dbReference type="GO" id="GO:0003723">
    <property type="term" value="F:RNA binding"/>
    <property type="evidence" value="ECO:0007669"/>
    <property type="project" value="UniProtKB-UniRule"/>
</dbReference>
<dbReference type="CDD" id="cd07180">
    <property type="entry name" value="RNase_HII_archaea_like"/>
    <property type="match status" value="1"/>
</dbReference>
<dbReference type="InterPro" id="IPR012337">
    <property type="entry name" value="RNaseH-like_sf"/>
</dbReference>
<feature type="binding site" evidence="10">
    <location>
        <position position="10"/>
    </location>
    <ligand>
        <name>a divalent metal cation</name>
        <dbReference type="ChEBI" id="CHEBI:60240"/>
    </ligand>
</feature>
<evidence type="ECO:0000256" key="4">
    <source>
        <dbReference type="ARBA" id="ARBA00004496"/>
    </source>
</evidence>
<reference evidence="13" key="1">
    <citation type="submission" date="2014-11" db="EMBL/GenBank/DDBJ databases">
        <authorList>
            <person name="Zhu J."/>
            <person name="Qi W."/>
            <person name="Song R."/>
        </authorList>
    </citation>
    <scope>NUCLEOTIDE SEQUENCE</scope>
</reference>
<comment type="function">
    <text evidence="3 11">Endonuclease that specifically degrades the RNA of RNA-DNA hybrids.</text>
</comment>
<feature type="binding site" evidence="10">
    <location>
        <position position="115"/>
    </location>
    <ligand>
        <name>a divalent metal cation</name>
        <dbReference type="ChEBI" id="CHEBI:60240"/>
    </ligand>
</feature>
<dbReference type="Pfam" id="PF01351">
    <property type="entry name" value="RNase_HII"/>
    <property type="match status" value="1"/>
</dbReference>
<dbReference type="InterPro" id="IPR036397">
    <property type="entry name" value="RNaseH_sf"/>
</dbReference>
<accession>A0A1B1TC54</accession>
<dbReference type="GO" id="GO:0005737">
    <property type="term" value="C:cytoplasm"/>
    <property type="evidence" value="ECO:0007669"/>
    <property type="project" value="UniProtKB-SubCell"/>
</dbReference>
<evidence type="ECO:0000256" key="3">
    <source>
        <dbReference type="ARBA" id="ARBA00004065"/>
    </source>
</evidence>
<keyword evidence="7 10" id="KW-0479">Metal-binding</keyword>
<evidence type="ECO:0000313" key="13">
    <source>
        <dbReference type="EMBL" id="ANV79854.1"/>
    </source>
</evidence>
<keyword evidence="5" id="KW-0963">Cytoplasm</keyword>
<comment type="similarity">
    <text evidence="11">Belongs to the RNase HII family.</text>
</comment>
<evidence type="ECO:0000259" key="12">
    <source>
        <dbReference type="PROSITE" id="PS51975"/>
    </source>
</evidence>
<reference evidence="13" key="2">
    <citation type="journal article" date="2015" name="ISME J.">
        <title>A new class of marine Euryarchaeota group II from the Mediterranean deep chlorophyll maximum.</title>
        <authorList>
            <person name="Martin-Cuadrado A.B."/>
            <person name="Garcia-Heredia I."/>
            <person name="Molto A.G."/>
            <person name="Lopez-Ubeda R."/>
            <person name="Kimes N."/>
            <person name="Lopez-Garcia P."/>
            <person name="Moreira D."/>
            <person name="Rodriguez-Valera F."/>
        </authorList>
    </citation>
    <scope>NUCLEOTIDE SEQUENCE</scope>
</reference>
<protein>
    <recommendedName>
        <fullName evidence="11">Ribonuclease</fullName>
        <ecNumber evidence="11">3.1.26.4</ecNumber>
    </recommendedName>
</protein>
<comment type="subcellular location">
    <subcellularLocation>
        <location evidence="4">Cytoplasm</location>
    </subcellularLocation>
</comment>
<evidence type="ECO:0000256" key="6">
    <source>
        <dbReference type="ARBA" id="ARBA00022722"/>
    </source>
</evidence>
<keyword evidence="6 10" id="KW-0540">Nuclease</keyword>
<dbReference type="SUPFAM" id="SSF53098">
    <property type="entry name" value="Ribonuclease H-like"/>
    <property type="match status" value="1"/>
</dbReference>
<dbReference type="InterPro" id="IPR004649">
    <property type="entry name" value="RNase_H2_suA"/>
</dbReference>
<dbReference type="PANTHER" id="PTHR10954:SF23">
    <property type="entry name" value="RIBONUCLEASE"/>
    <property type="match status" value="1"/>
</dbReference>
<dbReference type="AlphaFoldDB" id="A0A1B1TC54"/>
<keyword evidence="9 10" id="KW-0378">Hydrolase</keyword>
<organism evidence="13">
    <name type="scientific">uncultured Poseidoniia archaeon</name>
    <dbReference type="NCBI Taxonomy" id="1697135"/>
    <lineage>
        <taxon>Archaea</taxon>
        <taxon>Methanobacteriati</taxon>
        <taxon>Thermoplasmatota</taxon>
        <taxon>Candidatus Poseidoniia</taxon>
        <taxon>environmental samples</taxon>
    </lineage>
</organism>
<dbReference type="InterPro" id="IPR024567">
    <property type="entry name" value="RNase_HII/HIII_dom"/>
</dbReference>
<dbReference type="InterPro" id="IPR001352">
    <property type="entry name" value="RNase_HII/HIII"/>
</dbReference>
<dbReference type="InterPro" id="IPR023160">
    <property type="entry name" value="RNase_HII_hlx-loop-hlx_cap_dom"/>
</dbReference>
<dbReference type="GO" id="GO:0032299">
    <property type="term" value="C:ribonuclease H2 complex"/>
    <property type="evidence" value="ECO:0007669"/>
    <property type="project" value="TreeGrafter"/>
</dbReference>
<evidence type="ECO:0000256" key="9">
    <source>
        <dbReference type="ARBA" id="ARBA00022801"/>
    </source>
</evidence>
<name>A0A1B1TC54_9ARCH</name>
<dbReference type="GO" id="GO:0043137">
    <property type="term" value="P:DNA replication, removal of RNA primer"/>
    <property type="evidence" value="ECO:0007669"/>
    <property type="project" value="TreeGrafter"/>
</dbReference>